<feature type="domain" description="Electron transfer flavoprotein alpha/beta-subunit N-terminal" evidence="2">
    <location>
        <begin position="23"/>
        <end position="219"/>
    </location>
</feature>
<dbReference type="SMART" id="SM00893">
    <property type="entry name" value="ETF"/>
    <property type="match status" value="1"/>
</dbReference>
<proteinExistence type="predicted"/>
<dbReference type="EMBL" id="CYYA01000019">
    <property type="protein sequence ID" value="CUN20439.1"/>
    <property type="molecule type" value="Genomic_DNA"/>
</dbReference>
<evidence type="ECO:0000313" key="3">
    <source>
        <dbReference type="EMBL" id="CUN20439.1"/>
    </source>
</evidence>
<dbReference type="AlphaFoldDB" id="A0A173UZH4"/>
<dbReference type="STRING" id="39490.ERS852448_02384"/>
<accession>A0A173UZH4</accession>
<name>A0A173UZH4_EUBRA</name>
<gene>
    <name evidence="3" type="primary">etfB_2</name>
    <name evidence="3" type="ORF">ERS852448_02384</name>
</gene>
<dbReference type="PANTHER" id="PTHR21294:SF17">
    <property type="entry name" value="PROTEIN FIXA"/>
    <property type="match status" value="1"/>
</dbReference>
<dbReference type="PANTHER" id="PTHR21294">
    <property type="entry name" value="ELECTRON TRANSFER FLAVOPROTEIN BETA-SUBUNIT"/>
    <property type="match status" value="1"/>
</dbReference>
<protein>
    <recommendedName>
        <fullName evidence="1">Electron transfer flavoprotein small subunit</fullName>
    </recommendedName>
</protein>
<dbReference type="Pfam" id="PF01012">
    <property type="entry name" value="ETF"/>
    <property type="match status" value="1"/>
</dbReference>
<sequence length="259" mass="27490">MEILVCIKQVPDDSVEISLDEATGKPALDGVTPVVNAFDTYAEEMAVRLKEAVAESEVTVVSIGDDSVKNSLKNCLAVGADHAYLVKCDEAEKLDGAAVAKVLAKAKADIEAAEGKTFDLIFCGKESTDYAASQTGLLLAAELNVPAVANVVAVETADGTAKIRQETETGYNEVEASMLCVVTIQKPNYDPRYPTIKSKMAARKKPIGELEVGEIPESSMEVVKVYAPAKRQAGVKIKAESPEESVAQAMKLIADAKVL</sequence>
<dbReference type="InterPro" id="IPR014729">
    <property type="entry name" value="Rossmann-like_a/b/a_fold"/>
</dbReference>
<dbReference type="RefSeq" id="WP_055290650.1">
    <property type="nucleotide sequence ID" value="NZ_CP173382.1"/>
</dbReference>
<evidence type="ECO:0000313" key="4">
    <source>
        <dbReference type="Proteomes" id="UP000095492"/>
    </source>
</evidence>
<dbReference type="GeneID" id="97391470"/>
<dbReference type="PIRSF" id="PIRSF000090">
    <property type="entry name" value="Beta-ETF"/>
    <property type="match status" value="1"/>
</dbReference>
<reference evidence="3 4" key="1">
    <citation type="submission" date="2015-09" db="EMBL/GenBank/DDBJ databases">
        <authorList>
            <consortium name="Pathogen Informatics"/>
        </authorList>
    </citation>
    <scope>NUCLEOTIDE SEQUENCE [LARGE SCALE GENOMIC DNA]</scope>
    <source>
        <strain evidence="3 4">2789STDY5608891</strain>
    </source>
</reference>
<dbReference type="GO" id="GO:0009055">
    <property type="term" value="F:electron transfer activity"/>
    <property type="evidence" value="ECO:0007669"/>
    <property type="project" value="InterPro"/>
</dbReference>
<dbReference type="Proteomes" id="UP000095492">
    <property type="component" value="Unassembled WGS sequence"/>
</dbReference>
<dbReference type="InterPro" id="IPR012255">
    <property type="entry name" value="ETF_b"/>
</dbReference>
<dbReference type="InterPro" id="IPR014730">
    <property type="entry name" value="ETF_a/b_N"/>
</dbReference>
<organism evidence="3 4">
    <name type="scientific">Eubacterium ramulus</name>
    <dbReference type="NCBI Taxonomy" id="39490"/>
    <lineage>
        <taxon>Bacteria</taxon>
        <taxon>Bacillati</taxon>
        <taxon>Bacillota</taxon>
        <taxon>Clostridia</taxon>
        <taxon>Eubacteriales</taxon>
        <taxon>Eubacteriaceae</taxon>
        <taxon>Eubacterium</taxon>
    </lineage>
</organism>
<evidence type="ECO:0000256" key="1">
    <source>
        <dbReference type="ARBA" id="ARBA00042002"/>
    </source>
</evidence>
<dbReference type="Gene3D" id="3.40.50.620">
    <property type="entry name" value="HUPs"/>
    <property type="match status" value="1"/>
</dbReference>
<dbReference type="SUPFAM" id="SSF52402">
    <property type="entry name" value="Adenine nucleotide alpha hydrolases-like"/>
    <property type="match status" value="1"/>
</dbReference>
<dbReference type="OrthoDB" id="9804960at2"/>
<evidence type="ECO:0000259" key="2">
    <source>
        <dbReference type="SMART" id="SM00893"/>
    </source>
</evidence>